<protein>
    <submittedName>
        <fullName evidence="2">Uncharacterized protein</fullName>
    </submittedName>
</protein>
<gene>
    <name evidence="2" type="ORF">PIB30_001675</name>
</gene>
<evidence type="ECO:0000313" key="2">
    <source>
        <dbReference type="EMBL" id="MED6154993.1"/>
    </source>
</evidence>
<dbReference type="Proteomes" id="UP001341840">
    <property type="component" value="Unassembled WGS sequence"/>
</dbReference>
<keyword evidence="3" id="KW-1185">Reference proteome</keyword>
<evidence type="ECO:0000313" key="3">
    <source>
        <dbReference type="Proteomes" id="UP001341840"/>
    </source>
</evidence>
<evidence type="ECO:0000256" key="1">
    <source>
        <dbReference type="SAM" id="MobiDB-lite"/>
    </source>
</evidence>
<name>A0ABU6U5B3_9FABA</name>
<organism evidence="2 3">
    <name type="scientific">Stylosanthes scabra</name>
    <dbReference type="NCBI Taxonomy" id="79078"/>
    <lineage>
        <taxon>Eukaryota</taxon>
        <taxon>Viridiplantae</taxon>
        <taxon>Streptophyta</taxon>
        <taxon>Embryophyta</taxon>
        <taxon>Tracheophyta</taxon>
        <taxon>Spermatophyta</taxon>
        <taxon>Magnoliopsida</taxon>
        <taxon>eudicotyledons</taxon>
        <taxon>Gunneridae</taxon>
        <taxon>Pentapetalae</taxon>
        <taxon>rosids</taxon>
        <taxon>fabids</taxon>
        <taxon>Fabales</taxon>
        <taxon>Fabaceae</taxon>
        <taxon>Papilionoideae</taxon>
        <taxon>50 kb inversion clade</taxon>
        <taxon>dalbergioids sensu lato</taxon>
        <taxon>Dalbergieae</taxon>
        <taxon>Pterocarpus clade</taxon>
        <taxon>Stylosanthes</taxon>
    </lineage>
</organism>
<dbReference type="EMBL" id="JASCZI010120832">
    <property type="protein sequence ID" value="MED6154993.1"/>
    <property type="molecule type" value="Genomic_DNA"/>
</dbReference>
<reference evidence="2 3" key="1">
    <citation type="journal article" date="2023" name="Plants (Basel)">
        <title>Bridging the Gap: Combining Genomics and Transcriptomics Approaches to Understand Stylosanthes scabra, an Orphan Legume from the Brazilian Caatinga.</title>
        <authorList>
            <person name="Ferreira-Neto J.R.C."/>
            <person name="da Silva M.D."/>
            <person name="Binneck E."/>
            <person name="de Melo N.F."/>
            <person name="da Silva R.H."/>
            <person name="de Melo A.L.T.M."/>
            <person name="Pandolfi V."/>
            <person name="Bustamante F.O."/>
            <person name="Brasileiro-Vidal A.C."/>
            <person name="Benko-Iseppon A.M."/>
        </authorList>
    </citation>
    <scope>NUCLEOTIDE SEQUENCE [LARGE SCALE GENOMIC DNA]</scope>
    <source>
        <tissue evidence="2">Leaves</tissue>
    </source>
</reference>
<sequence>MFCNGPDQPAEPVRPGTLPITARFTSWNRLCNNRWRTVEPAGFLTVGPNRDPTDQRSPNSSLTRNSQTLDSTQTHLRRRRISVAAGGSPSLPRRPCLVVLSSPLTSSLCSLSVADLSGVPVLSAVVLAR</sequence>
<comment type="caution">
    <text evidence="2">The sequence shown here is derived from an EMBL/GenBank/DDBJ whole genome shotgun (WGS) entry which is preliminary data.</text>
</comment>
<feature type="region of interest" description="Disordered" evidence="1">
    <location>
        <begin position="42"/>
        <end position="76"/>
    </location>
</feature>
<feature type="compositionally biased region" description="Polar residues" evidence="1">
    <location>
        <begin position="55"/>
        <end position="74"/>
    </location>
</feature>
<accession>A0ABU6U5B3</accession>
<proteinExistence type="predicted"/>